<dbReference type="OrthoDB" id="266492at2"/>
<dbReference type="KEGG" id="fmr:Fuma_02818"/>
<feature type="chain" id="PRO_5013315384" evidence="1">
    <location>
        <begin position="21"/>
        <end position="239"/>
    </location>
</feature>
<feature type="signal peptide" evidence="1">
    <location>
        <begin position="1"/>
        <end position="20"/>
    </location>
</feature>
<sequence precursor="true">MSFKCLSCVVALSICGEAVAQDEATTEPPFDPTAIVRVEEDWIAYIRNPDEAVGAPQIVNVISANQSTDGVFGMVEINHQSKPQFRSGGFQVQTWIGETNHAIVFSEEVGPLRNNYDKMTYTVGLSLSADKFQVSISNGRSRTWGKFAQTPVMATAPRGSLTMADYSPQFSVDNTTVNVGAHRVELIYQQRVRYYAAEGLVYTDETPRVIHRYQEVVQYVSLEDYEKNLSEFNIDITSQ</sequence>
<dbReference type="RefSeq" id="WP_145944167.1">
    <property type="nucleotide sequence ID" value="NZ_CP017641.1"/>
</dbReference>
<proteinExistence type="predicted"/>
<protein>
    <submittedName>
        <fullName evidence="2">Uncharacterized protein</fullName>
    </submittedName>
</protein>
<keyword evidence="3" id="KW-1185">Reference proteome</keyword>
<gene>
    <name evidence="2" type="ORF">Fuma_02818</name>
</gene>
<evidence type="ECO:0000313" key="3">
    <source>
        <dbReference type="Proteomes" id="UP000187735"/>
    </source>
</evidence>
<dbReference type="EMBL" id="CP017641">
    <property type="protein sequence ID" value="APZ93201.1"/>
    <property type="molecule type" value="Genomic_DNA"/>
</dbReference>
<dbReference type="AlphaFoldDB" id="A0A1P8WGK4"/>
<evidence type="ECO:0000313" key="2">
    <source>
        <dbReference type="EMBL" id="APZ93201.1"/>
    </source>
</evidence>
<keyword evidence="1" id="KW-0732">Signal</keyword>
<accession>A0A1P8WGK4</accession>
<name>A0A1P8WGK4_9PLAN</name>
<evidence type="ECO:0000256" key="1">
    <source>
        <dbReference type="SAM" id="SignalP"/>
    </source>
</evidence>
<reference evidence="2 3" key="1">
    <citation type="journal article" date="2016" name="Front. Microbiol.">
        <title>Fuerstia marisgermanicae gen. nov., sp. nov., an Unusual Member of the Phylum Planctomycetes from the German Wadden Sea.</title>
        <authorList>
            <person name="Kohn T."/>
            <person name="Heuer A."/>
            <person name="Jogler M."/>
            <person name="Vollmers J."/>
            <person name="Boedeker C."/>
            <person name="Bunk B."/>
            <person name="Rast P."/>
            <person name="Borchert D."/>
            <person name="Glockner I."/>
            <person name="Freese H.M."/>
            <person name="Klenk H.P."/>
            <person name="Overmann J."/>
            <person name="Kaster A.K."/>
            <person name="Rohde M."/>
            <person name="Wiegand S."/>
            <person name="Jogler C."/>
        </authorList>
    </citation>
    <scope>NUCLEOTIDE SEQUENCE [LARGE SCALE GENOMIC DNA]</scope>
    <source>
        <strain evidence="2 3">NH11</strain>
    </source>
</reference>
<dbReference type="STRING" id="1891926.Fuma_02818"/>
<organism evidence="2 3">
    <name type="scientific">Fuerstiella marisgermanici</name>
    <dbReference type="NCBI Taxonomy" id="1891926"/>
    <lineage>
        <taxon>Bacteria</taxon>
        <taxon>Pseudomonadati</taxon>
        <taxon>Planctomycetota</taxon>
        <taxon>Planctomycetia</taxon>
        <taxon>Planctomycetales</taxon>
        <taxon>Planctomycetaceae</taxon>
        <taxon>Fuerstiella</taxon>
    </lineage>
</organism>
<dbReference type="Proteomes" id="UP000187735">
    <property type="component" value="Chromosome"/>
</dbReference>